<organism evidence="1 2">
    <name type="scientific">Phaeodactylibacter xiamenensis</name>
    <dbReference type="NCBI Taxonomy" id="1524460"/>
    <lineage>
        <taxon>Bacteria</taxon>
        <taxon>Pseudomonadati</taxon>
        <taxon>Bacteroidota</taxon>
        <taxon>Saprospiria</taxon>
        <taxon>Saprospirales</taxon>
        <taxon>Haliscomenobacteraceae</taxon>
        <taxon>Phaeodactylibacter</taxon>
    </lineage>
</organism>
<evidence type="ECO:0000313" key="1">
    <source>
        <dbReference type="EMBL" id="KGE86548.1"/>
    </source>
</evidence>
<name>A0A098S3Y2_9BACT</name>
<dbReference type="InterPro" id="IPR040837">
    <property type="entry name" value="Bact_RF_family7"/>
</dbReference>
<accession>A0A098S3Y2</accession>
<dbReference type="STRING" id="1524460.IX84_20540"/>
<reference evidence="1 2" key="1">
    <citation type="journal article" date="2014" name="Int. J. Syst. Evol. Microbiol.">
        <title>Phaeodactylibacter xiamenensis gen. nov., sp. nov., a member of the family Saprospiraceae isolated from the marine alga Phaeodactylum tricornutum.</title>
        <authorList>
            <person name="Chen Z.Jr."/>
            <person name="Lei X."/>
            <person name="Lai Q."/>
            <person name="Li Y."/>
            <person name="Zhang B."/>
            <person name="Zhang J."/>
            <person name="Zhang H."/>
            <person name="Yang L."/>
            <person name="Zheng W."/>
            <person name="Tian Y."/>
            <person name="Yu Z."/>
            <person name="Xu H.Jr."/>
            <person name="Zheng T."/>
        </authorList>
    </citation>
    <scope>NUCLEOTIDE SEQUENCE [LARGE SCALE GENOMIC DNA]</scope>
    <source>
        <strain evidence="1 2">KD52</strain>
    </source>
</reference>
<dbReference type="Proteomes" id="UP000029736">
    <property type="component" value="Unassembled WGS sequence"/>
</dbReference>
<dbReference type="Pfam" id="PF18849">
    <property type="entry name" value="baeRF_family7"/>
    <property type="match status" value="1"/>
</dbReference>
<sequence>MLNRQTFHTLAQVNTPNCVSIYVPGYPSERGMESRSFLKKMLNDAADRLIQSGMSDKDARAYLFNGYELLNETERWQQLESSYALFIGPEIFEALELNRQVSPRLIVDQRFYLLPLISEMSAAGEFYVLALGETSTSLYRGDANSIQPVPADEQLPKNMESALQMDTETRNVQMNRGAAAFDTPIFNGEEMGHDHRLKQYKRYCYQVDQGVQAILEDADAPVVLATTDQIAPIYKETSDYTDIAPVHISGTPEQLSKQQMHEQALEIIRDFHHNQKDRKIEGFSDYDAKELASSSVFEILPRAYKGEVETLFVAEGQKRWGTFSPKSGKVELHKSRQKDSEDLINLTAIYAFLRGAGIFLVNQDELPNSSTPINAIYKSGNES</sequence>
<evidence type="ECO:0000313" key="2">
    <source>
        <dbReference type="Proteomes" id="UP000029736"/>
    </source>
</evidence>
<protein>
    <submittedName>
        <fullName evidence="1">Uncharacterized protein</fullName>
    </submittedName>
</protein>
<dbReference type="EMBL" id="JPOS01000077">
    <property type="protein sequence ID" value="KGE86548.1"/>
    <property type="molecule type" value="Genomic_DNA"/>
</dbReference>
<keyword evidence="2" id="KW-1185">Reference proteome</keyword>
<gene>
    <name evidence="1" type="ORF">IX84_20540</name>
</gene>
<dbReference type="OrthoDB" id="4393931at2"/>
<proteinExistence type="predicted"/>
<dbReference type="AlphaFoldDB" id="A0A098S3Y2"/>
<comment type="caution">
    <text evidence="1">The sequence shown here is derived from an EMBL/GenBank/DDBJ whole genome shotgun (WGS) entry which is preliminary data.</text>
</comment>
<dbReference type="RefSeq" id="WP_044224665.1">
    <property type="nucleotide sequence ID" value="NZ_JBKAGJ010000043.1"/>
</dbReference>